<keyword evidence="14" id="KW-1185">Reference proteome</keyword>
<evidence type="ECO:0000256" key="7">
    <source>
        <dbReference type="ARBA" id="ARBA00022741"/>
    </source>
</evidence>
<evidence type="ECO:0000256" key="10">
    <source>
        <dbReference type="SAM" id="Phobius"/>
    </source>
</evidence>
<dbReference type="PANTHER" id="PTHR44936">
    <property type="entry name" value="SENSOR PROTEIN CREC"/>
    <property type="match status" value="1"/>
</dbReference>
<dbReference type="InterPro" id="IPR050980">
    <property type="entry name" value="2C_sensor_his_kinase"/>
</dbReference>
<dbReference type="SUPFAM" id="SSF55874">
    <property type="entry name" value="ATPase domain of HSP90 chaperone/DNA topoisomerase II/histidine kinase"/>
    <property type="match status" value="1"/>
</dbReference>
<dbReference type="EC" id="2.7.13.3" evidence="3"/>
<feature type="domain" description="HAMP" evidence="12">
    <location>
        <begin position="140"/>
        <end position="195"/>
    </location>
</feature>
<dbReference type="InterPro" id="IPR003661">
    <property type="entry name" value="HisK_dim/P_dom"/>
</dbReference>
<feature type="domain" description="Histidine kinase" evidence="11">
    <location>
        <begin position="203"/>
        <end position="414"/>
    </location>
</feature>
<dbReference type="InterPro" id="IPR003660">
    <property type="entry name" value="HAMP_dom"/>
</dbReference>
<comment type="subcellular location">
    <subcellularLocation>
        <location evidence="2">Cell membrane</location>
        <topology evidence="2">Multi-pass membrane protein</topology>
    </subcellularLocation>
</comment>
<keyword evidence="10" id="KW-0472">Membrane</keyword>
<dbReference type="CDD" id="cd06225">
    <property type="entry name" value="HAMP"/>
    <property type="match status" value="1"/>
</dbReference>
<dbReference type="CDD" id="cd00082">
    <property type="entry name" value="HisKA"/>
    <property type="match status" value="1"/>
</dbReference>
<evidence type="ECO:0000259" key="11">
    <source>
        <dbReference type="PROSITE" id="PS50109"/>
    </source>
</evidence>
<evidence type="ECO:0000313" key="14">
    <source>
        <dbReference type="Proteomes" id="UP001235269"/>
    </source>
</evidence>
<keyword evidence="4" id="KW-1003">Cell membrane</keyword>
<dbReference type="PRINTS" id="PR00344">
    <property type="entry name" value="BCTRLSENSOR"/>
</dbReference>
<keyword evidence="8 13" id="KW-0418">Kinase</keyword>
<dbReference type="SMART" id="SM00388">
    <property type="entry name" value="HisKA"/>
    <property type="match status" value="1"/>
</dbReference>
<dbReference type="InterPro" id="IPR005467">
    <property type="entry name" value="His_kinase_dom"/>
</dbReference>
<evidence type="ECO:0000256" key="4">
    <source>
        <dbReference type="ARBA" id="ARBA00022475"/>
    </source>
</evidence>
<sequence>MIRLFWKFFITIWLTVTLTAFVLISFAHQSDGGLPPDERMVLDMQHYLHGLVQPVLTEEGPQAVETLLERAGAEAGSVPFRMILSPIADCSSQSHILRGENGLCYQVKLFHMPREFDWKIGLPWVTAALAGLASALMLTSYLFRPVAQLRRGLRALAEGRFDVRIHDGVAGRRDEIAKLTRDFDLSAARLQELHEGRQRLFHDISHELRSPLSRLQAVTGILRQNPVRLPDILDRIDREVERLDGLVGEILTLARLTASDETYRARQALDVIDLVESIVEDATFEGQSRRISVVFERRFAFISTVDGELIYRAIENVVRNALRHAPEGTAVVIETRLIDKTLHMTVCDEGPGVAEAELGKIFRPFHHGDNGVKAGFGLGLAITRQAFLQHGGEVTASNRKPTGLCIGFILPRHEVA</sequence>
<comment type="caution">
    <text evidence="13">The sequence shown here is derived from an EMBL/GenBank/DDBJ whole genome shotgun (WGS) entry which is preliminary data.</text>
</comment>
<evidence type="ECO:0000256" key="6">
    <source>
        <dbReference type="ARBA" id="ARBA00022679"/>
    </source>
</evidence>
<evidence type="ECO:0000256" key="8">
    <source>
        <dbReference type="ARBA" id="ARBA00022777"/>
    </source>
</evidence>
<protein>
    <recommendedName>
        <fullName evidence="3">histidine kinase</fullName>
        <ecNumber evidence="3">2.7.13.3</ecNumber>
    </recommendedName>
</protein>
<keyword evidence="6" id="KW-0808">Transferase</keyword>
<evidence type="ECO:0000256" key="2">
    <source>
        <dbReference type="ARBA" id="ARBA00004651"/>
    </source>
</evidence>
<dbReference type="Gene3D" id="3.30.565.10">
    <property type="entry name" value="Histidine kinase-like ATPase, C-terminal domain"/>
    <property type="match status" value="1"/>
</dbReference>
<dbReference type="SMART" id="SM00387">
    <property type="entry name" value="HATPase_c"/>
    <property type="match status" value="1"/>
</dbReference>
<evidence type="ECO:0000256" key="5">
    <source>
        <dbReference type="ARBA" id="ARBA00022553"/>
    </source>
</evidence>
<dbReference type="PANTHER" id="PTHR44936:SF10">
    <property type="entry name" value="SENSOR PROTEIN RSTB"/>
    <property type="match status" value="1"/>
</dbReference>
<reference evidence="13 14" key="1">
    <citation type="submission" date="2023-07" db="EMBL/GenBank/DDBJ databases">
        <title>Genomic Encyclopedia of Type Strains, Phase IV (KMG-IV): sequencing the most valuable type-strain genomes for metagenomic binning, comparative biology and taxonomic classification.</title>
        <authorList>
            <person name="Goeker M."/>
        </authorList>
    </citation>
    <scope>NUCLEOTIDE SEQUENCE [LARGE SCALE GENOMIC DNA]</scope>
    <source>
        <strain evidence="13 14">DSM 100301</strain>
    </source>
</reference>
<comment type="catalytic activity">
    <reaction evidence="1">
        <text>ATP + protein L-histidine = ADP + protein N-phospho-L-histidine.</text>
        <dbReference type="EC" id="2.7.13.3"/>
    </reaction>
</comment>
<evidence type="ECO:0000256" key="9">
    <source>
        <dbReference type="ARBA" id="ARBA00022840"/>
    </source>
</evidence>
<accession>A0ABU0IDV7</accession>
<dbReference type="RefSeq" id="WP_307158613.1">
    <property type="nucleotide sequence ID" value="NZ_JAUSWH010000008.1"/>
</dbReference>
<keyword evidence="10" id="KW-1133">Transmembrane helix</keyword>
<keyword evidence="7" id="KW-0547">Nucleotide-binding</keyword>
<evidence type="ECO:0000313" key="13">
    <source>
        <dbReference type="EMBL" id="MDQ0456417.1"/>
    </source>
</evidence>
<dbReference type="Pfam" id="PF00672">
    <property type="entry name" value="HAMP"/>
    <property type="match status" value="1"/>
</dbReference>
<dbReference type="Proteomes" id="UP001235269">
    <property type="component" value="Unassembled WGS sequence"/>
</dbReference>
<dbReference type="PROSITE" id="PS50885">
    <property type="entry name" value="HAMP"/>
    <property type="match status" value="1"/>
</dbReference>
<dbReference type="Gene3D" id="6.10.340.10">
    <property type="match status" value="1"/>
</dbReference>
<organism evidence="13 14">
    <name type="scientific">Rhizobium paknamense</name>
    <dbReference type="NCBI Taxonomy" id="1206817"/>
    <lineage>
        <taxon>Bacteria</taxon>
        <taxon>Pseudomonadati</taxon>
        <taxon>Pseudomonadota</taxon>
        <taxon>Alphaproteobacteria</taxon>
        <taxon>Hyphomicrobiales</taxon>
        <taxon>Rhizobiaceae</taxon>
        <taxon>Rhizobium/Agrobacterium group</taxon>
        <taxon>Rhizobium</taxon>
    </lineage>
</organism>
<dbReference type="SUPFAM" id="SSF47384">
    <property type="entry name" value="Homodimeric domain of signal transducing histidine kinase"/>
    <property type="match status" value="1"/>
</dbReference>
<name>A0ABU0IDV7_9HYPH</name>
<dbReference type="InterPro" id="IPR036097">
    <property type="entry name" value="HisK_dim/P_sf"/>
</dbReference>
<dbReference type="EMBL" id="JAUSWH010000008">
    <property type="protein sequence ID" value="MDQ0456417.1"/>
    <property type="molecule type" value="Genomic_DNA"/>
</dbReference>
<dbReference type="GO" id="GO:0016301">
    <property type="term" value="F:kinase activity"/>
    <property type="evidence" value="ECO:0007669"/>
    <property type="project" value="UniProtKB-KW"/>
</dbReference>
<evidence type="ECO:0000259" key="12">
    <source>
        <dbReference type="PROSITE" id="PS50885"/>
    </source>
</evidence>
<keyword evidence="10" id="KW-0812">Transmembrane</keyword>
<dbReference type="Gene3D" id="1.10.287.130">
    <property type="match status" value="1"/>
</dbReference>
<dbReference type="Pfam" id="PF00512">
    <property type="entry name" value="HisKA"/>
    <property type="match status" value="1"/>
</dbReference>
<gene>
    <name evidence="13" type="ORF">QO005_002758</name>
</gene>
<dbReference type="InterPro" id="IPR036890">
    <property type="entry name" value="HATPase_C_sf"/>
</dbReference>
<dbReference type="SMART" id="SM00304">
    <property type="entry name" value="HAMP"/>
    <property type="match status" value="1"/>
</dbReference>
<dbReference type="PROSITE" id="PS50109">
    <property type="entry name" value="HIS_KIN"/>
    <property type="match status" value="1"/>
</dbReference>
<dbReference type="SUPFAM" id="SSF158472">
    <property type="entry name" value="HAMP domain-like"/>
    <property type="match status" value="1"/>
</dbReference>
<proteinExistence type="predicted"/>
<evidence type="ECO:0000256" key="1">
    <source>
        <dbReference type="ARBA" id="ARBA00000085"/>
    </source>
</evidence>
<dbReference type="Pfam" id="PF02518">
    <property type="entry name" value="HATPase_c"/>
    <property type="match status" value="1"/>
</dbReference>
<dbReference type="InterPro" id="IPR004358">
    <property type="entry name" value="Sig_transdc_His_kin-like_C"/>
</dbReference>
<evidence type="ECO:0000256" key="3">
    <source>
        <dbReference type="ARBA" id="ARBA00012438"/>
    </source>
</evidence>
<feature type="transmembrane region" description="Helical" evidence="10">
    <location>
        <begin position="122"/>
        <end position="143"/>
    </location>
</feature>
<dbReference type="InterPro" id="IPR003594">
    <property type="entry name" value="HATPase_dom"/>
</dbReference>
<keyword evidence="9" id="KW-0067">ATP-binding</keyword>
<keyword evidence="5" id="KW-0597">Phosphoprotein</keyword>